<feature type="domain" description="Aminoglycoside phosphotransferase" evidence="2">
    <location>
        <begin position="45"/>
        <end position="243"/>
    </location>
</feature>
<evidence type="ECO:0000256" key="1">
    <source>
        <dbReference type="ARBA" id="ARBA00038240"/>
    </source>
</evidence>
<dbReference type="Gene3D" id="3.30.200.20">
    <property type="entry name" value="Phosphorylase Kinase, domain 1"/>
    <property type="match status" value="1"/>
</dbReference>
<dbReference type="PANTHER" id="PTHR21064">
    <property type="entry name" value="AMINOGLYCOSIDE PHOSPHOTRANSFERASE DOMAIN-CONTAINING PROTEIN-RELATED"/>
    <property type="match status" value="1"/>
</dbReference>
<dbReference type="RefSeq" id="WP_074754063.1">
    <property type="nucleotide sequence ID" value="NZ_FOGJ01000002.1"/>
</dbReference>
<dbReference type="Pfam" id="PF01636">
    <property type="entry name" value="APH"/>
    <property type="match status" value="1"/>
</dbReference>
<evidence type="ECO:0000259" key="2">
    <source>
        <dbReference type="Pfam" id="PF01636"/>
    </source>
</evidence>
<dbReference type="InterPro" id="IPR050249">
    <property type="entry name" value="Pseudomonas-type_ThrB"/>
</dbReference>
<dbReference type="PANTHER" id="PTHR21064:SF6">
    <property type="entry name" value="AMINOGLYCOSIDE PHOSPHOTRANSFERASE DOMAIN-CONTAINING PROTEIN"/>
    <property type="match status" value="1"/>
</dbReference>
<dbReference type="OrthoDB" id="1921428at2"/>
<reference evidence="3 4" key="1">
    <citation type="submission" date="2016-10" db="EMBL/GenBank/DDBJ databases">
        <authorList>
            <person name="de Groot N.N."/>
        </authorList>
    </citation>
    <scope>NUCLEOTIDE SEQUENCE [LARGE SCALE GENOMIC DNA]</scope>
    <source>
        <strain evidence="3 4">AR40</strain>
    </source>
</reference>
<dbReference type="EMBL" id="FOGJ01000002">
    <property type="protein sequence ID" value="SER14190.1"/>
    <property type="molecule type" value="Genomic_DNA"/>
</dbReference>
<proteinExistence type="inferred from homology"/>
<sequence>MSIEKSVFDKKTMQTVLLDKYGLHLKEMRHLSFGTANCFKVCCDEGDFFFKEYQSKFEIEKIQKEADLVKYLAERDFPVARFIMTKEDESCFWYKGHVIGLQEYLEGKSYLNDLPHFLLKDSAKYLGLLHLALKDYPLETELGEKWARSISVQSVIDKYGRLLKALEDYKEDANYARIKDDLEFKIELFGHIEEMKEYFKGITYTSSHGDYTACQLICDDEKVKAVIDFSSAAKLPAVWEIMRSYIQSGACPSGQSFDIDDFSLYVEEYMNYFPLSQRDLEAMPYVYLFQLSRSAYGYEEYLIDKTENRDALLQFAIWRTEICKEIYNKADNISKKLMQLSKSA</sequence>
<accession>A0A1H9LS11</accession>
<dbReference type="eggNOG" id="COG2334">
    <property type="taxonomic scope" value="Bacteria"/>
</dbReference>
<evidence type="ECO:0000313" key="4">
    <source>
        <dbReference type="Proteomes" id="UP000182584"/>
    </source>
</evidence>
<dbReference type="Gene3D" id="3.90.1200.10">
    <property type="match status" value="1"/>
</dbReference>
<organism evidence="3 4">
    <name type="scientific">Butyrivibrio fibrisolvens</name>
    <dbReference type="NCBI Taxonomy" id="831"/>
    <lineage>
        <taxon>Bacteria</taxon>
        <taxon>Bacillati</taxon>
        <taxon>Bacillota</taxon>
        <taxon>Clostridia</taxon>
        <taxon>Lachnospirales</taxon>
        <taxon>Lachnospiraceae</taxon>
        <taxon>Butyrivibrio</taxon>
    </lineage>
</organism>
<dbReference type="InterPro" id="IPR002575">
    <property type="entry name" value="Aminoglycoside_PTrfase"/>
</dbReference>
<dbReference type="GO" id="GO:0019202">
    <property type="term" value="F:amino acid kinase activity"/>
    <property type="evidence" value="ECO:0007669"/>
    <property type="project" value="TreeGrafter"/>
</dbReference>
<dbReference type="AlphaFoldDB" id="A0A1H9LS11"/>
<comment type="similarity">
    <text evidence="1">Belongs to the pseudomonas-type ThrB family.</text>
</comment>
<gene>
    <name evidence="3" type="ORF">SAMN04487884_102167</name>
</gene>
<name>A0A1H9LS11_BUTFI</name>
<keyword evidence="3" id="KW-0808">Transferase</keyword>
<dbReference type="SUPFAM" id="SSF56112">
    <property type="entry name" value="Protein kinase-like (PK-like)"/>
    <property type="match status" value="1"/>
</dbReference>
<dbReference type="InterPro" id="IPR011009">
    <property type="entry name" value="Kinase-like_dom_sf"/>
</dbReference>
<evidence type="ECO:0000313" key="3">
    <source>
        <dbReference type="EMBL" id="SER14190.1"/>
    </source>
</evidence>
<keyword evidence="3" id="KW-0418">Kinase</keyword>
<protein>
    <submittedName>
        <fullName evidence="3">Ser/Thr protein kinase RdoA involved in Cpx stress response, MazF antagonist</fullName>
    </submittedName>
</protein>
<dbReference type="Proteomes" id="UP000182584">
    <property type="component" value="Unassembled WGS sequence"/>
</dbReference>